<evidence type="ECO:0000256" key="5">
    <source>
        <dbReference type="SAM" id="MobiDB-lite"/>
    </source>
</evidence>
<reference evidence="7 8" key="1">
    <citation type="submission" date="2023-08" db="EMBL/GenBank/DDBJ databases">
        <title>Black Yeasts Isolated from many extreme environments.</title>
        <authorList>
            <person name="Coleine C."/>
            <person name="Stajich J.E."/>
            <person name="Selbmann L."/>
        </authorList>
    </citation>
    <scope>NUCLEOTIDE SEQUENCE [LARGE SCALE GENOMIC DNA]</scope>
    <source>
        <strain evidence="7 8">CCFEE 5910</strain>
    </source>
</reference>
<dbReference type="SMART" id="SM00066">
    <property type="entry name" value="GAL4"/>
    <property type="match status" value="1"/>
</dbReference>
<dbReference type="GO" id="GO:0000981">
    <property type="term" value="F:DNA-binding transcription factor activity, RNA polymerase II-specific"/>
    <property type="evidence" value="ECO:0007669"/>
    <property type="project" value="InterPro"/>
</dbReference>
<feature type="domain" description="Zn(2)-C6 fungal-type" evidence="6">
    <location>
        <begin position="39"/>
        <end position="68"/>
    </location>
</feature>
<dbReference type="CDD" id="cd12148">
    <property type="entry name" value="fungal_TF_MHR"/>
    <property type="match status" value="1"/>
</dbReference>
<proteinExistence type="predicted"/>
<dbReference type="Proteomes" id="UP001309876">
    <property type="component" value="Unassembled WGS sequence"/>
</dbReference>
<evidence type="ECO:0000259" key="6">
    <source>
        <dbReference type="PROSITE" id="PS50048"/>
    </source>
</evidence>
<keyword evidence="4" id="KW-0539">Nucleus</keyword>
<evidence type="ECO:0000256" key="1">
    <source>
        <dbReference type="ARBA" id="ARBA00023015"/>
    </source>
</evidence>
<evidence type="ECO:0000256" key="3">
    <source>
        <dbReference type="ARBA" id="ARBA00023163"/>
    </source>
</evidence>
<keyword evidence="8" id="KW-1185">Reference proteome</keyword>
<keyword evidence="1" id="KW-0805">Transcription regulation</keyword>
<comment type="caution">
    <text evidence="7">The sequence shown here is derived from an EMBL/GenBank/DDBJ whole genome shotgun (WGS) entry which is preliminary data.</text>
</comment>
<name>A0AAN7STN6_9EURO</name>
<feature type="compositionally biased region" description="Polar residues" evidence="5">
    <location>
        <begin position="1"/>
        <end position="10"/>
    </location>
</feature>
<accession>A0AAN7STN6</accession>
<dbReference type="PANTHER" id="PTHR47256:SF1">
    <property type="entry name" value="ZN(II)2CYS6 TRANSCRIPTION FACTOR (EUROFUNG)"/>
    <property type="match status" value="1"/>
</dbReference>
<evidence type="ECO:0000313" key="7">
    <source>
        <dbReference type="EMBL" id="KAK5081148.1"/>
    </source>
</evidence>
<feature type="region of interest" description="Disordered" evidence="5">
    <location>
        <begin position="1"/>
        <end position="28"/>
    </location>
</feature>
<gene>
    <name evidence="7" type="ORF">LTR05_007942</name>
</gene>
<dbReference type="AlphaFoldDB" id="A0AAN7STN6"/>
<dbReference type="GO" id="GO:0008270">
    <property type="term" value="F:zinc ion binding"/>
    <property type="evidence" value="ECO:0007669"/>
    <property type="project" value="InterPro"/>
</dbReference>
<dbReference type="SUPFAM" id="SSF57701">
    <property type="entry name" value="Zn2/Cys6 DNA-binding domain"/>
    <property type="match status" value="1"/>
</dbReference>
<dbReference type="Gene3D" id="4.10.240.10">
    <property type="entry name" value="Zn(2)-C6 fungal-type DNA-binding domain"/>
    <property type="match status" value="1"/>
</dbReference>
<dbReference type="Pfam" id="PF00172">
    <property type="entry name" value="Zn_clus"/>
    <property type="match status" value="1"/>
</dbReference>
<dbReference type="PANTHER" id="PTHR47256">
    <property type="entry name" value="ZN(II)2CYS6 TRANSCRIPTION FACTOR (EUROFUNG)-RELATED"/>
    <property type="match status" value="1"/>
</dbReference>
<evidence type="ECO:0000313" key="8">
    <source>
        <dbReference type="Proteomes" id="UP001309876"/>
    </source>
</evidence>
<dbReference type="GO" id="GO:0003677">
    <property type="term" value="F:DNA binding"/>
    <property type="evidence" value="ECO:0007669"/>
    <property type="project" value="UniProtKB-KW"/>
</dbReference>
<dbReference type="InterPro" id="IPR053187">
    <property type="entry name" value="Notoamide_regulator"/>
</dbReference>
<dbReference type="InterPro" id="IPR036864">
    <property type="entry name" value="Zn2-C6_fun-type_DNA-bd_sf"/>
</dbReference>
<dbReference type="InterPro" id="IPR001138">
    <property type="entry name" value="Zn2Cys6_DnaBD"/>
</dbReference>
<organism evidence="7 8">
    <name type="scientific">Lithohypha guttulata</name>
    <dbReference type="NCBI Taxonomy" id="1690604"/>
    <lineage>
        <taxon>Eukaryota</taxon>
        <taxon>Fungi</taxon>
        <taxon>Dikarya</taxon>
        <taxon>Ascomycota</taxon>
        <taxon>Pezizomycotina</taxon>
        <taxon>Eurotiomycetes</taxon>
        <taxon>Chaetothyriomycetidae</taxon>
        <taxon>Chaetothyriales</taxon>
        <taxon>Trichomeriaceae</taxon>
        <taxon>Lithohypha</taxon>
    </lineage>
</organism>
<keyword evidence="2" id="KW-0238">DNA-binding</keyword>
<evidence type="ECO:0000256" key="4">
    <source>
        <dbReference type="ARBA" id="ARBA00023242"/>
    </source>
</evidence>
<dbReference type="CDD" id="cd00067">
    <property type="entry name" value="GAL4"/>
    <property type="match status" value="1"/>
</dbReference>
<keyword evidence="3" id="KW-0804">Transcription</keyword>
<sequence length="645" mass="72463">MASNHTPDTTNSGNSSSGNVVQSDAAISTSRRRKYVSTACQSCRKAKIKCDGANPCQRCIHRAVECIRDELKDGRRVRKRDFEELHARANALDTLVESIQSSDDESIRELVRLIRGEGSIKDITQHARGILTRNKEIRSRSHPRIRHSVLSIASLIDEPPFQVPAQPWTNVTTDDNAVSHLISAYFTWQYHQYPSVVPDILVREMNAQDTSSQLCSSLLVNTILFNACMYTDHVCAFANPGDPSTRGLHYLEEATRLWNLEEGSVSLTTHQALPSMMAGLVVIARDRAGLLYTGRLSALTTELIMKVKASKRQGKTEFTSDDFQRSYRSSIWASYNIRMELALAYRRSSELQKPQVKRPFVDNELQYQTVWRPYPDLGPEAPLCQFMINDARFDLSEITAELVPLSLSGDPQDSPLPGHIILDKVEKQVRLGEVEARLLTWQRSLPPGTRIEDALGAFATSPLVDLHLAYYSRYINIQSILLHDTDIHDAKKPGVEEKLIQSCKTVADLCMTCFAPVHVQTAALAAYSLMDLLTRAEVRDSFHVMIVALSGSSRRWPLVRGILKVLWHTLQERKLDAYLAEATVTLLKLSAVDNWGLQDHRLFEGSAYPNISVANEKGLEFAEMSDLLNQYSLLNTDDDTKVPIK</sequence>
<dbReference type="PROSITE" id="PS00463">
    <property type="entry name" value="ZN2_CY6_FUNGAL_1"/>
    <property type="match status" value="1"/>
</dbReference>
<dbReference type="EMBL" id="JAVRRJ010000010">
    <property type="protein sequence ID" value="KAK5081148.1"/>
    <property type="molecule type" value="Genomic_DNA"/>
</dbReference>
<protein>
    <recommendedName>
        <fullName evidence="6">Zn(2)-C6 fungal-type domain-containing protein</fullName>
    </recommendedName>
</protein>
<evidence type="ECO:0000256" key="2">
    <source>
        <dbReference type="ARBA" id="ARBA00023125"/>
    </source>
</evidence>
<dbReference type="PROSITE" id="PS50048">
    <property type="entry name" value="ZN2_CY6_FUNGAL_2"/>
    <property type="match status" value="1"/>
</dbReference>